<evidence type="ECO:0000313" key="2">
    <source>
        <dbReference type="EMBL" id="KMQ85934.1"/>
    </source>
</evidence>
<dbReference type="STRING" id="67767.A0A0J7K6P5"/>
<dbReference type="EMBL" id="LBMM01012902">
    <property type="protein sequence ID" value="KMQ85934.1"/>
    <property type="molecule type" value="Genomic_DNA"/>
</dbReference>
<accession>A0A0J7K6P5</accession>
<protein>
    <submittedName>
        <fullName evidence="2">Gag-pol polyprotein</fullName>
    </submittedName>
</protein>
<dbReference type="AlphaFoldDB" id="A0A0J7K6P5"/>
<sequence>MNGHTRCRASCATKTQIHAPSRYETNFAEFNIPGNYEEALCGPDASRWIGAIEEELKAHKENNTWQIIPRDHEKKMIDSRWMFKVIRGADERALRFKARLCARGFLQEKGLDFTEIFSPVVCYDLLRVLLATVTQEDLEMVQFNVRTAFLYGKLEEEIHMEMPAGLKNIASVREVVCQLKKSLYG</sequence>
<dbReference type="PaxDb" id="67767-A0A0J7K6P5"/>
<dbReference type="OrthoDB" id="7696924at2759"/>
<dbReference type="Pfam" id="PF07727">
    <property type="entry name" value="RVT_2"/>
    <property type="match status" value="1"/>
</dbReference>
<name>A0A0J7K6P5_LASNI</name>
<evidence type="ECO:0000259" key="1">
    <source>
        <dbReference type="Pfam" id="PF07727"/>
    </source>
</evidence>
<keyword evidence="3" id="KW-1185">Reference proteome</keyword>
<comment type="caution">
    <text evidence="2">The sequence shown here is derived from an EMBL/GenBank/DDBJ whole genome shotgun (WGS) entry which is preliminary data.</text>
</comment>
<organism evidence="2 3">
    <name type="scientific">Lasius niger</name>
    <name type="common">Black garden ant</name>
    <dbReference type="NCBI Taxonomy" id="67767"/>
    <lineage>
        <taxon>Eukaryota</taxon>
        <taxon>Metazoa</taxon>
        <taxon>Ecdysozoa</taxon>
        <taxon>Arthropoda</taxon>
        <taxon>Hexapoda</taxon>
        <taxon>Insecta</taxon>
        <taxon>Pterygota</taxon>
        <taxon>Neoptera</taxon>
        <taxon>Endopterygota</taxon>
        <taxon>Hymenoptera</taxon>
        <taxon>Apocrita</taxon>
        <taxon>Aculeata</taxon>
        <taxon>Formicoidea</taxon>
        <taxon>Formicidae</taxon>
        <taxon>Formicinae</taxon>
        <taxon>Lasius</taxon>
        <taxon>Lasius</taxon>
    </lineage>
</organism>
<gene>
    <name evidence="2" type="ORF">RF55_15250</name>
</gene>
<reference evidence="2 3" key="1">
    <citation type="submission" date="2015-04" db="EMBL/GenBank/DDBJ databases">
        <title>Lasius niger genome sequencing.</title>
        <authorList>
            <person name="Konorov E.A."/>
            <person name="Nikitin M.A."/>
            <person name="Kirill M.V."/>
            <person name="Chang P."/>
        </authorList>
    </citation>
    <scope>NUCLEOTIDE SEQUENCE [LARGE SCALE GENOMIC DNA]</scope>
    <source>
        <tissue evidence="2">Whole</tissue>
    </source>
</reference>
<dbReference type="InterPro" id="IPR013103">
    <property type="entry name" value="RVT_2"/>
</dbReference>
<dbReference type="Proteomes" id="UP000036403">
    <property type="component" value="Unassembled WGS sequence"/>
</dbReference>
<evidence type="ECO:0000313" key="3">
    <source>
        <dbReference type="Proteomes" id="UP000036403"/>
    </source>
</evidence>
<proteinExistence type="predicted"/>
<feature type="domain" description="Reverse transcriptase Ty1/copia-type" evidence="1">
    <location>
        <begin position="62"/>
        <end position="185"/>
    </location>
</feature>